<evidence type="ECO:0000313" key="1">
    <source>
        <dbReference type="EMBL" id="EEF40464.1"/>
    </source>
</evidence>
<dbReference type="Proteomes" id="UP000008311">
    <property type="component" value="Unassembled WGS sequence"/>
</dbReference>
<gene>
    <name evidence="1" type="ORF">RCOM_0642620</name>
</gene>
<dbReference type="EMBL" id="EQ973885">
    <property type="protein sequence ID" value="EEF40464.1"/>
    <property type="molecule type" value="Genomic_DNA"/>
</dbReference>
<dbReference type="InParanoid" id="B9S7H1"/>
<proteinExistence type="predicted"/>
<reference evidence="2" key="1">
    <citation type="journal article" date="2010" name="Nat. Biotechnol.">
        <title>Draft genome sequence of the oilseed species Ricinus communis.</title>
        <authorList>
            <person name="Chan A.P."/>
            <person name="Crabtree J."/>
            <person name="Zhao Q."/>
            <person name="Lorenzi H."/>
            <person name="Orvis J."/>
            <person name="Puiu D."/>
            <person name="Melake-Berhan A."/>
            <person name="Jones K.M."/>
            <person name="Redman J."/>
            <person name="Chen G."/>
            <person name="Cahoon E.B."/>
            <person name="Gedil M."/>
            <person name="Stanke M."/>
            <person name="Haas B.J."/>
            <person name="Wortman J.R."/>
            <person name="Fraser-Liggett C.M."/>
            <person name="Ravel J."/>
            <person name="Rabinowicz P.D."/>
        </authorList>
    </citation>
    <scope>NUCLEOTIDE SEQUENCE [LARGE SCALE GENOMIC DNA]</scope>
    <source>
        <strain evidence="2">cv. Hale</strain>
    </source>
</reference>
<evidence type="ECO:0000313" key="2">
    <source>
        <dbReference type="Proteomes" id="UP000008311"/>
    </source>
</evidence>
<accession>B9S7H1</accession>
<sequence>MQDLNCPICHTAAETIDHDPMPPPSSAVFNVSCYVPSMGWIKLNIDGAVFANASLSGLDNSVGQLTCWPILWRDMRLKLQMFVGCSY</sequence>
<protein>
    <submittedName>
        <fullName evidence="1">Uncharacterized protein</fullName>
    </submittedName>
</protein>
<organism evidence="1 2">
    <name type="scientific">Ricinus communis</name>
    <name type="common">Castor bean</name>
    <dbReference type="NCBI Taxonomy" id="3988"/>
    <lineage>
        <taxon>Eukaryota</taxon>
        <taxon>Viridiplantae</taxon>
        <taxon>Streptophyta</taxon>
        <taxon>Embryophyta</taxon>
        <taxon>Tracheophyta</taxon>
        <taxon>Spermatophyta</taxon>
        <taxon>Magnoliopsida</taxon>
        <taxon>eudicotyledons</taxon>
        <taxon>Gunneridae</taxon>
        <taxon>Pentapetalae</taxon>
        <taxon>rosids</taxon>
        <taxon>fabids</taxon>
        <taxon>Malpighiales</taxon>
        <taxon>Euphorbiaceae</taxon>
        <taxon>Acalyphoideae</taxon>
        <taxon>Acalypheae</taxon>
        <taxon>Ricinus</taxon>
    </lineage>
</organism>
<dbReference type="AlphaFoldDB" id="B9S7H1"/>
<name>B9S7H1_RICCO</name>
<keyword evidence="2" id="KW-1185">Reference proteome</keyword>